<dbReference type="EMBL" id="CACRTL010000027">
    <property type="protein sequence ID" value="VYU05140.1"/>
    <property type="molecule type" value="Genomic_DNA"/>
</dbReference>
<dbReference type="RefSeq" id="WP_156635603.1">
    <property type="nucleotide sequence ID" value="NZ_CACRTL010000027.1"/>
</dbReference>
<feature type="transmembrane region" description="Helical" evidence="1">
    <location>
        <begin position="476"/>
        <end position="501"/>
    </location>
</feature>
<dbReference type="PANTHER" id="PTHR40076:SF1">
    <property type="entry name" value="MEMBRANE PROTEIN"/>
    <property type="match status" value="1"/>
</dbReference>
<protein>
    <recommendedName>
        <fullName evidence="3">DUF975 family protein</fullName>
    </recommendedName>
</protein>
<keyword evidence="1" id="KW-0812">Transmembrane</keyword>
<feature type="transmembrane region" description="Helical" evidence="1">
    <location>
        <begin position="112"/>
        <end position="140"/>
    </location>
</feature>
<feature type="transmembrane region" description="Helical" evidence="1">
    <location>
        <begin position="174"/>
        <end position="199"/>
    </location>
</feature>
<feature type="transmembrane region" description="Helical" evidence="1">
    <location>
        <begin position="406"/>
        <end position="423"/>
    </location>
</feature>
<gene>
    <name evidence="2" type="ORF">CRLFYP8_02821</name>
</gene>
<dbReference type="AlphaFoldDB" id="A0A6N3BK67"/>
<organism evidence="2">
    <name type="scientific">Thomasclavelia ramosa</name>
    <dbReference type="NCBI Taxonomy" id="1547"/>
    <lineage>
        <taxon>Bacteria</taxon>
        <taxon>Bacillati</taxon>
        <taxon>Bacillota</taxon>
        <taxon>Erysipelotrichia</taxon>
        <taxon>Erysipelotrichales</taxon>
        <taxon>Coprobacillaceae</taxon>
        <taxon>Thomasclavelia</taxon>
    </lineage>
</organism>
<evidence type="ECO:0008006" key="3">
    <source>
        <dbReference type="Google" id="ProtNLM"/>
    </source>
</evidence>
<reference evidence="2" key="1">
    <citation type="submission" date="2019-11" db="EMBL/GenBank/DDBJ databases">
        <authorList>
            <person name="Feng L."/>
        </authorList>
    </citation>
    <scope>NUCLEOTIDE SEQUENCE</scope>
    <source>
        <strain evidence="2">CramosumLFYP8</strain>
    </source>
</reference>
<keyword evidence="1" id="KW-1133">Transmembrane helix</keyword>
<feature type="transmembrane region" description="Helical" evidence="1">
    <location>
        <begin position="63"/>
        <end position="84"/>
    </location>
</feature>
<evidence type="ECO:0000256" key="1">
    <source>
        <dbReference type="SAM" id="Phobius"/>
    </source>
</evidence>
<proteinExistence type="predicted"/>
<feature type="transmembrane region" description="Helical" evidence="1">
    <location>
        <begin position="21"/>
        <end position="43"/>
    </location>
</feature>
<evidence type="ECO:0000313" key="2">
    <source>
        <dbReference type="EMBL" id="VYU05140.1"/>
    </source>
</evidence>
<sequence length="522" mass="58765">MDRVGIKLWAKEKTRSNKWNIWKGFLAIFAASLGLSFIALLLFSVMIDIGGSSYYDTFTFMDLAVTVGVFALYFLVIGFSVNIYRYIKKIVQDDIADLNELRAPIGQYFKQGFGVLAVGLICVLGTLAFVVPGIILGLGLSMTPYLLANYPSLSIFEAITTSWKMMQGKKMKCFVLFFSFYGWILLSTVTLGILFIWLLPYMTLTFNKFFLENENEFYGVVNSNNNVSSNDIEEFALLNNLKLDTRNNVYGMFNDYPVVVMFGSANNDLIITIDTIGEDRTALDEYFNNLRTILTNIKTINYSNGTITLSALRSEELHEVYEILNRITLKLRDLGFLPSCGTCHINKPTSFYEYHGQLMNMCDDCRDAISTQAEEIVEDSSRGIIGAVAGALIGGVLWALVYQIGFIVAFLGYLIVFLAINGYQRMAGKISKKGLIISIICSVLVLFFAESISLGLKIKDLMQLQSIFTAFSYIPYFLSFSEIFAIVVRDIVLGLIFMGLGSWQYIYKIKKSLDEENLNKLD</sequence>
<dbReference type="InterPro" id="IPR010380">
    <property type="entry name" value="DUF975"/>
</dbReference>
<dbReference type="Pfam" id="PF06161">
    <property type="entry name" value="DUF975"/>
    <property type="match status" value="1"/>
</dbReference>
<keyword evidence="1" id="KW-0472">Membrane</keyword>
<name>A0A6N3BK67_9FIRM</name>
<dbReference type="PANTHER" id="PTHR40076">
    <property type="entry name" value="MEMBRANE PROTEIN-RELATED"/>
    <property type="match status" value="1"/>
</dbReference>
<feature type="transmembrane region" description="Helical" evidence="1">
    <location>
        <begin position="435"/>
        <end position="456"/>
    </location>
</feature>
<accession>A0A6N3BK67</accession>